<dbReference type="InterPro" id="IPR000878">
    <property type="entry name" value="4pyrrol_Mease"/>
</dbReference>
<keyword evidence="8" id="KW-1185">Reference proteome</keyword>
<dbReference type="Gene3D" id="3.40.50.150">
    <property type="entry name" value="Vaccinia Virus protein VP39"/>
    <property type="match status" value="1"/>
</dbReference>
<keyword evidence="4 7" id="KW-0808">Transferase</keyword>
<evidence type="ECO:0000313" key="8">
    <source>
        <dbReference type="Proteomes" id="UP000503820"/>
    </source>
</evidence>
<dbReference type="InterPro" id="IPR029063">
    <property type="entry name" value="SAM-dependent_MTases_sf"/>
</dbReference>
<dbReference type="GO" id="GO:0008276">
    <property type="term" value="F:protein methyltransferase activity"/>
    <property type="evidence" value="ECO:0007669"/>
    <property type="project" value="InterPro"/>
</dbReference>
<dbReference type="Pfam" id="PF00590">
    <property type="entry name" value="TP_methylase"/>
    <property type="match status" value="1"/>
</dbReference>
<evidence type="ECO:0000256" key="5">
    <source>
        <dbReference type="ARBA" id="ARBA00022691"/>
    </source>
</evidence>
<dbReference type="InterPro" id="IPR014008">
    <property type="entry name" value="Cbl_synth_MTase_CbiT"/>
</dbReference>
<dbReference type="CDD" id="cd11644">
    <property type="entry name" value="Precorrin-6Y-MT"/>
    <property type="match status" value="1"/>
</dbReference>
<dbReference type="InterPro" id="IPR006365">
    <property type="entry name" value="Cbl_synth_CobL"/>
</dbReference>
<dbReference type="Gene3D" id="3.40.1010.10">
    <property type="entry name" value="Cobalt-precorrin-4 Transmethylase, Domain 1"/>
    <property type="match status" value="1"/>
</dbReference>
<reference evidence="7 8" key="1">
    <citation type="submission" date="2020-05" db="EMBL/GenBank/DDBJ databases">
        <title>Draft genome sequence of Desulfovibrio psychrotolerans JS1T.</title>
        <authorList>
            <person name="Ueno A."/>
            <person name="Tamazawa S."/>
            <person name="Tamamura S."/>
            <person name="Murakami T."/>
            <person name="Kiyama T."/>
            <person name="Inomata H."/>
            <person name="Amano Y."/>
            <person name="Miyakawa K."/>
            <person name="Tamaki H."/>
            <person name="Naganuma T."/>
            <person name="Kaneko K."/>
        </authorList>
    </citation>
    <scope>NUCLEOTIDE SEQUENCE [LARGE SCALE GENOMIC DNA]</scope>
    <source>
        <strain evidence="7 8">JS1</strain>
    </source>
</reference>
<dbReference type="Proteomes" id="UP000503820">
    <property type="component" value="Unassembled WGS sequence"/>
</dbReference>
<evidence type="ECO:0000256" key="2">
    <source>
        <dbReference type="ARBA" id="ARBA00022573"/>
    </source>
</evidence>
<comment type="caution">
    <text evidence="7">The sequence shown here is derived from an EMBL/GenBank/DDBJ whole genome shotgun (WGS) entry which is preliminary data.</text>
</comment>
<evidence type="ECO:0000313" key="7">
    <source>
        <dbReference type="EMBL" id="GFM37136.1"/>
    </source>
</evidence>
<dbReference type="InterPro" id="IPR012818">
    <property type="entry name" value="CbiE"/>
</dbReference>
<evidence type="ECO:0000256" key="1">
    <source>
        <dbReference type="ARBA" id="ARBA00004953"/>
    </source>
</evidence>
<dbReference type="SUPFAM" id="SSF53790">
    <property type="entry name" value="Tetrapyrrole methylase"/>
    <property type="match status" value="1"/>
</dbReference>
<dbReference type="InterPro" id="IPR035996">
    <property type="entry name" value="4pyrrol_Methylase_sf"/>
</dbReference>
<gene>
    <name evidence="7" type="primary">cobL</name>
    <name evidence="7" type="ORF">DSM19430T_18200</name>
</gene>
<dbReference type="GO" id="GO:0009236">
    <property type="term" value="P:cobalamin biosynthetic process"/>
    <property type="evidence" value="ECO:0007669"/>
    <property type="project" value="UniProtKB-UniPathway"/>
</dbReference>
<dbReference type="InterPro" id="IPR014777">
    <property type="entry name" value="4pyrrole_Mease_sub1"/>
</dbReference>
<keyword evidence="3 7" id="KW-0489">Methyltransferase</keyword>
<dbReference type="UniPathway" id="UPA00148"/>
<dbReference type="InterPro" id="IPR014776">
    <property type="entry name" value="4pyrrole_Mease_sub2"/>
</dbReference>
<proteinExistence type="predicted"/>
<keyword evidence="2" id="KW-0169">Cobalamin biosynthesis</keyword>
<dbReference type="InterPro" id="IPR050714">
    <property type="entry name" value="Cobalamin_biosynth_MTase"/>
</dbReference>
<sequence>MSIHVVGLGMDPDLLPEQHAAVIDGAQVLVGGRRQLAQYDDHPAEKIVVTAPLRDVLDAIAKGEGRGREVVVLADGDPLFFGIGARLVEEFGPEGVQVYSNVTSLQAAAARAKVPWQTVQAVSLHGRDDWRPLFGALRHGDWVGVLTDERNIPAAIAQRLLERGADWFAMWVFENLGAEDERFDRYALTEAGDRNFSPLNLVLLERTGRAERMLRLGVPDGEYVSDRGLITKWPVRAAGIAALGPEPDNVVWDLGAGCGSVGLETCALLHNGEVYAVERNAGRVSMIRENRRRFGALALEVVHGTMPGCLADLPDPHRVFIGGGLASDAALLDAVCSRLLSGGRLVVHCVLLATLERVRAHVGALGWSAEITMLHAAVSSPLAGDVRLEGMNPVFIITVDKP</sequence>
<name>A0A7J0BTT3_9BACT</name>
<dbReference type="GO" id="GO:0032259">
    <property type="term" value="P:methylation"/>
    <property type="evidence" value="ECO:0007669"/>
    <property type="project" value="UniProtKB-KW"/>
</dbReference>
<feature type="domain" description="Tetrapyrrole methylase" evidence="6">
    <location>
        <begin position="3"/>
        <end position="188"/>
    </location>
</feature>
<dbReference type="NCBIfam" id="TIGR02467">
    <property type="entry name" value="CbiE"/>
    <property type="match status" value="1"/>
</dbReference>
<evidence type="ECO:0000259" key="6">
    <source>
        <dbReference type="Pfam" id="PF00590"/>
    </source>
</evidence>
<dbReference type="PANTHER" id="PTHR43182:SF1">
    <property type="entry name" value="COBALT-PRECORRIN-7 C(5)-METHYLTRANSFERASE"/>
    <property type="match status" value="1"/>
</dbReference>
<dbReference type="NCBIfam" id="TIGR02469">
    <property type="entry name" value="CbiT"/>
    <property type="match status" value="1"/>
</dbReference>
<dbReference type="RefSeq" id="WP_174409776.1">
    <property type="nucleotide sequence ID" value="NZ_BLVP01000008.1"/>
</dbReference>
<keyword evidence="5" id="KW-0949">S-adenosyl-L-methionine</keyword>
<dbReference type="Gene3D" id="3.30.950.10">
    <property type="entry name" value="Methyltransferase, Cobalt-precorrin-4 Transmethylase, Domain 2"/>
    <property type="match status" value="1"/>
</dbReference>
<dbReference type="PANTHER" id="PTHR43182">
    <property type="entry name" value="COBALT-PRECORRIN-6B C(15)-METHYLTRANSFERASE (DECARBOXYLATING)"/>
    <property type="match status" value="1"/>
</dbReference>
<dbReference type="PIRSF" id="PIRSF036428">
    <property type="entry name" value="CobL"/>
    <property type="match status" value="1"/>
</dbReference>
<accession>A0A7J0BTT3</accession>
<protein>
    <submittedName>
        <fullName evidence="7">Precorrin-6Y C5,15-methyltransferase (Decarboxylating)</fullName>
    </submittedName>
</protein>
<comment type="pathway">
    <text evidence="1">Cofactor biosynthesis; adenosylcobalamin biosynthesis.</text>
</comment>
<dbReference type="SUPFAM" id="SSF53335">
    <property type="entry name" value="S-adenosyl-L-methionine-dependent methyltransferases"/>
    <property type="match status" value="1"/>
</dbReference>
<dbReference type="AlphaFoldDB" id="A0A7J0BTT3"/>
<organism evidence="7 8">
    <name type="scientific">Desulfovibrio psychrotolerans</name>
    <dbReference type="NCBI Taxonomy" id="415242"/>
    <lineage>
        <taxon>Bacteria</taxon>
        <taxon>Pseudomonadati</taxon>
        <taxon>Thermodesulfobacteriota</taxon>
        <taxon>Desulfovibrionia</taxon>
        <taxon>Desulfovibrionales</taxon>
        <taxon>Desulfovibrionaceae</taxon>
        <taxon>Desulfovibrio</taxon>
    </lineage>
</organism>
<evidence type="ECO:0000256" key="3">
    <source>
        <dbReference type="ARBA" id="ARBA00022603"/>
    </source>
</evidence>
<evidence type="ECO:0000256" key="4">
    <source>
        <dbReference type="ARBA" id="ARBA00022679"/>
    </source>
</evidence>
<dbReference type="EMBL" id="BLVP01000008">
    <property type="protein sequence ID" value="GFM37136.1"/>
    <property type="molecule type" value="Genomic_DNA"/>
</dbReference>